<dbReference type="Pfam" id="PF03109">
    <property type="entry name" value="ABC1"/>
    <property type="match status" value="1"/>
</dbReference>
<dbReference type="SUPFAM" id="SSF56112">
    <property type="entry name" value="Protein kinase-like (PK-like)"/>
    <property type="match status" value="1"/>
</dbReference>
<dbReference type="PANTHER" id="PTHR10566:SF113">
    <property type="entry name" value="PROTEIN ACTIVITY OF BC1 COMPLEX KINASE 7, CHLOROPLASTIC"/>
    <property type="match status" value="1"/>
</dbReference>
<dbReference type="InterPro" id="IPR011009">
    <property type="entry name" value="Kinase-like_dom_sf"/>
</dbReference>
<organism evidence="3 4">
    <name type="scientific">Saccharothrix algeriensis</name>
    <dbReference type="NCBI Taxonomy" id="173560"/>
    <lineage>
        <taxon>Bacteria</taxon>
        <taxon>Bacillati</taxon>
        <taxon>Actinomycetota</taxon>
        <taxon>Actinomycetes</taxon>
        <taxon>Pseudonocardiales</taxon>
        <taxon>Pseudonocardiaceae</taxon>
        <taxon>Saccharothrix</taxon>
    </lineage>
</organism>
<name>A0ABS2SIA9_9PSEU</name>
<reference evidence="3 4" key="1">
    <citation type="submission" date="2021-01" db="EMBL/GenBank/DDBJ databases">
        <title>Sequencing the genomes of 1000 actinobacteria strains.</title>
        <authorList>
            <person name="Klenk H.-P."/>
        </authorList>
    </citation>
    <scope>NUCLEOTIDE SEQUENCE [LARGE SCALE GENOMIC DNA]</scope>
    <source>
        <strain evidence="3 4">DSM 44581</strain>
    </source>
</reference>
<dbReference type="InterPro" id="IPR050154">
    <property type="entry name" value="UbiB_kinase"/>
</dbReference>
<evidence type="ECO:0000259" key="2">
    <source>
        <dbReference type="Pfam" id="PF03109"/>
    </source>
</evidence>
<sequence length="499" mass="54763">MADGRVRLIAETLGRLIAREVAPGAGGDLDQRRRRRARAVREAFERLGPLYIKVGQILSTRPDFVSAETIEELGRLHDRVPAAPFRDFEPVLAEELGADWRRLFRHVDVEHPLGSASLAQVYRVRLADGRRAALKVQRPGIRGVVATDMALLRRAARLLVTTRPRFNAVVDVHAMLDLVFEAIGGELDFTVEARNMERGRAQAAGFDHLTVPEVLLATPRVLVQGLAAGRSIREVAQRSFPADERLAIAHDLLAYMYRSYFTDRMFHADPHPGNVFVEPGRGAFLIDWGMVCRLDRPMSLKLALTLINIVENDGDGAAKAWIEMGKPTQWADISGFVGDVSALVPKAATASLEELNFGITLTTVLGHSTKRGIKISPVVPMLGKSFANMEGSIRCLAPELSAAEVLRAELADIVVDLACETLTESHLARGVVELLLTADGSYNQARGILRDLSNRDLQIPVDSRKPQATNPTATKLFYGMVTATGGALLWRAGRRRTGR</sequence>
<protein>
    <submittedName>
        <fullName evidence="3">Ubiquinone biosynthesis protein</fullName>
    </submittedName>
</protein>
<dbReference type="Proteomes" id="UP001195724">
    <property type="component" value="Unassembled WGS sequence"/>
</dbReference>
<proteinExistence type="inferred from homology"/>
<gene>
    <name evidence="3" type="ORF">JOE68_005676</name>
</gene>
<keyword evidence="4" id="KW-1185">Reference proteome</keyword>
<dbReference type="RefSeq" id="WP_204845409.1">
    <property type="nucleotide sequence ID" value="NZ_JAFBCL010000001.1"/>
</dbReference>
<evidence type="ECO:0000256" key="1">
    <source>
        <dbReference type="ARBA" id="ARBA00009670"/>
    </source>
</evidence>
<keyword evidence="3" id="KW-0830">Ubiquinone</keyword>
<accession>A0ABS2SIA9</accession>
<dbReference type="CDD" id="cd05121">
    <property type="entry name" value="ABC1_ADCK3-like"/>
    <property type="match status" value="1"/>
</dbReference>
<comment type="similarity">
    <text evidence="1">Belongs to the protein kinase superfamily. ADCK protein kinase family.</text>
</comment>
<dbReference type="InterPro" id="IPR004147">
    <property type="entry name" value="ABC1_dom"/>
</dbReference>
<dbReference type="PANTHER" id="PTHR10566">
    <property type="entry name" value="CHAPERONE-ACTIVITY OF BC1 COMPLEX CABC1 -RELATED"/>
    <property type="match status" value="1"/>
</dbReference>
<evidence type="ECO:0000313" key="4">
    <source>
        <dbReference type="Proteomes" id="UP001195724"/>
    </source>
</evidence>
<dbReference type="EMBL" id="JAFBCL010000001">
    <property type="protein sequence ID" value="MBM7814811.1"/>
    <property type="molecule type" value="Genomic_DNA"/>
</dbReference>
<feature type="domain" description="ABC1 atypical kinase-like" evidence="2">
    <location>
        <begin position="75"/>
        <end position="319"/>
    </location>
</feature>
<comment type="caution">
    <text evidence="3">The sequence shown here is derived from an EMBL/GenBank/DDBJ whole genome shotgun (WGS) entry which is preliminary data.</text>
</comment>
<evidence type="ECO:0000313" key="3">
    <source>
        <dbReference type="EMBL" id="MBM7814811.1"/>
    </source>
</evidence>